<gene>
    <name evidence="1" type="ORF">TNIN_201771</name>
</gene>
<dbReference type="EMBL" id="BMAV01024528">
    <property type="protein sequence ID" value="GFS33721.1"/>
    <property type="molecule type" value="Genomic_DNA"/>
</dbReference>
<comment type="caution">
    <text evidence="1">The sequence shown here is derived from an EMBL/GenBank/DDBJ whole genome shotgun (WGS) entry which is preliminary data.</text>
</comment>
<dbReference type="Proteomes" id="UP000886998">
    <property type="component" value="Unassembled WGS sequence"/>
</dbReference>
<protein>
    <submittedName>
        <fullName evidence="1">Uncharacterized protein</fullName>
    </submittedName>
</protein>
<sequence>MTCTSQRHIGQRHHETLESKHPCSGIVCPSLIYPTGETCDNQSEPALENKVDAAKTHTPPGSHAIYQLKHGVELHHARIWNLIIDQC</sequence>
<dbReference type="OrthoDB" id="10411656at2759"/>
<evidence type="ECO:0000313" key="2">
    <source>
        <dbReference type="Proteomes" id="UP000886998"/>
    </source>
</evidence>
<organism evidence="1 2">
    <name type="scientific">Trichonephila inaurata madagascariensis</name>
    <dbReference type="NCBI Taxonomy" id="2747483"/>
    <lineage>
        <taxon>Eukaryota</taxon>
        <taxon>Metazoa</taxon>
        <taxon>Ecdysozoa</taxon>
        <taxon>Arthropoda</taxon>
        <taxon>Chelicerata</taxon>
        <taxon>Arachnida</taxon>
        <taxon>Araneae</taxon>
        <taxon>Araneomorphae</taxon>
        <taxon>Entelegynae</taxon>
        <taxon>Araneoidea</taxon>
        <taxon>Nephilidae</taxon>
        <taxon>Trichonephila</taxon>
        <taxon>Trichonephila inaurata</taxon>
    </lineage>
</organism>
<proteinExistence type="predicted"/>
<keyword evidence="2" id="KW-1185">Reference proteome</keyword>
<accession>A0A8X6I758</accession>
<name>A0A8X6I758_9ARAC</name>
<evidence type="ECO:0000313" key="1">
    <source>
        <dbReference type="EMBL" id="GFS33721.1"/>
    </source>
</evidence>
<reference evidence="1" key="1">
    <citation type="submission" date="2020-08" db="EMBL/GenBank/DDBJ databases">
        <title>Multicomponent nature underlies the extraordinary mechanical properties of spider dragline silk.</title>
        <authorList>
            <person name="Kono N."/>
            <person name="Nakamura H."/>
            <person name="Mori M."/>
            <person name="Yoshida Y."/>
            <person name="Ohtoshi R."/>
            <person name="Malay A.D."/>
            <person name="Moran D.A.P."/>
            <person name="Tomita M."/>
            <person name="Numata K."/>
            <person name="Arakawa K."/>
        </authorList>
    </citation>
    <scope>NUCLEOTIDE SEQUENCE</scope>
</reference>
<dbReference type="AlphaFoldDB" id="A0A8X6I758"/>